<feature type="transmembrane region" description="Helical" evidence="6">
    <location>
        <begin position="258"/>
        <end position="281"/>
    </location>
</feature>
<feature type="transmembrane region" description="Helical" evidence="6">
    <location>
        <begin position="156"/>
        <end position="178"/>
    </location>
</feature>
<accession>A0A9X4AHL4</accession>
<keyword evidence="8" id="KW-1185">Reference proteome</keyword>
<evidence type="ECO:0000256" key="4">
    <source>
        <dbReference type="ARBA" id="ARBA00022989"/>
    </source>
</evidence>
<gene>
    <name evidence="7" type="ORF">NC661_05535</name>
</gene>
<evidence type="ECO:0000313" key="7">
    <source>
        <dbReference type="EMBL" id="MDC3419829.1"/>
    </source>
</evidence>
<sequence>MSILINSVLKNKFIKNSILYTVGSMMTPMIGFILLPIYTGYLSPAEYGIMTTVQTLVGMLQLFLLLSLNGAVTRFFYDFLEEPQKQKEFLGSIFTFVLCFSTIIALILYFFSDSIGSLLFKNIPINPFYSYLIGLSWLSALLALPLALFRAQEKAGLFVSVNIIKALLIMGLTVYLIIGKGLGAEGALISQLIVTFIVVLFTFGWQFKLIKFSLNSLYIKQSLLFSLPLLPHVASVWIISSSDRIILEKFISIEDLGIYALAAQVSMVLALFYTSVNNALVPRYVSLLKEGNEIKAKRLLKAFSYIVLIFGITSIPVAMYALNFFASNQYNGAVSLIPFLLIGQIVKGFYFIPAAKLFYSKKTKVIATSSTIAAVSNILINFITIPLIGIYGAIVSTIVAEVLRVFFVYRGSNRL</sequence>
<comment type="subcellular location">
    <subcellularLocation>
        <location evidence="1">Cell membrane</location>
        <topology evidence="1">Multi-pass membrane protein</topology>
    </subcellularLocation>
</comment>
<keyword evidence="3 6" id="KW-0812">Transmembrane</keyword>
<evidence type="ECO:0000256" key="5">
    <source>
        <dbReference type="ARBA" id="ARBA00023136"/>
    </source>
</evidence>
<name>A0A9X4AHL4_9BACI</name>
<dbReference type="EMBL" id="JAMQJZ010000003">
    <property type="protein sequence ID" value="MDC3419829.1"/>
    <property type="molecule type" value="Genomic_DNA"/>
</dbReference>
<evidence type="ECO:0000313" key="8">
    <source>
        <dbReference type="Proteomes" id="UP001145072"/>
    </source>
</evidence>
<feature type="transmembrane region" description="Helical" evidence="6">
    <location>
        <begin position="184"/>
        <end position="205"/>
    </location>
</feature>
<dbReference type="PANTHER" id="PTHR30250:SF11">
    <property type="entry name" value="O-ANTIGEN TRANSPORTER-RELATED"/>
    <property type="match status" value="1"/>
</dbReference>
<protein>
    <submittedName>
        <fullName evidence="7">Oligosaccharide flippase family protein</fullName>
    </submittedName>
</protein>
<dbReference type="InterPro" id="IPR050833">
    <property type="entry name" value="Poly_Biosynth_Transport"/>
</dbReference>
<dbReference type="PANTHER" id="PTHR30250">
    <property type="entry name" value="PST FAMILY PREDICTED COLANIC ACID TRANSPORTER"/>
    <property type="match status" value="1"/>
</dbReference>
<proteinExistence type="predicted"/>
<dbReference type="AlphaFoldDB" id="A0A9X4AHL4"/>
<evidence type="ECO:0000256" key="3">
    <source>
        <dbReference type="ARBA" id="ARBA00022692"/>
    </source>
</evidence>
<evidence type="ECO:0000256" key="1">
    <source>
        <dbReference type="ARBA" id="ARBA00004651"/>
    </source>
</evidence>
<feature type="transmembrane region" description="Helical" evidence="6">
    <location>
        <begin position="18"/>
        <end position="38"/>
    </location>
</feature>
<keyword evidence="4 6" id="KW-1133">Transmembrane helix</keyword>
<feature type="transmembrane region" description="Helical" evidence="6">
    <location>
        <begin position="131"/>
        <end position="149"/>
    </location>
</feature>
<dbReference type="Pfam" id="PF01943">
    <property type="entry name" value="Polysacc_synt"/>
    <property type="match status" value="1"/>
</dbReference>
<dbReference type="GO" id="GO:0005886">
    <property type="term" value="C:plasma membrane"/>
    <property type="evidence" value="ECO:0007669"/>
    <property type="project" value="UniProtKB-SubCell"/>
</dbReference>
<reference evidence="7" key="1">
    <citation type="submission" date="2022-06" db="EMBL/GenBank/DDBJ databases">
        <title>Aquibacillus sp. a new bacterium isolated from soil saline samples.</title>
        <authorList>
            <person name="Galisteo C."/>
            <person name="De La Haba R."/>
            <person name="Sanchez-Porro C."/>
            <person name="Ventosa A."/>
        </authorList>
    </citation>
    <scope>NUCLEOTIDE SEQUENCE</scope>
    <source>
        <strain evidence="7">JCM 12387</strain>
    </source>
</reference>
<evidence type="ECO:0000256" key="6">
    <source>
        <dbReference type="SAM" id="Phobius"/>
    </source>
</evidence>
<organism evidence="7 8">
    <name type="scientific">Aquibacillus koreensis</name>
    <dbReference type="NCBI Taxonomy" id="279446"/>
    <lineage>
        <taxon>Bacteria</taxon>
        <taxon>Bacillati</taxon>
        <taxon>Bacillota</taxon>
        <taxon>Bacilli</taxon>
        <taxon>Bacillales</taxon>
        <taxon>Bacillaceae</taxon>
        <taxon>Aquibacillus</taxon>
    </lineage>
</organism>
<feature type="transmembrane region" description="Helical" evidence="6">
    <location>
        <begin position="302"/>
        <end position="326"/>
    </location>
</feature>
<dbReference type="Proteomes" id="UP001145072">
    <property type="component" value="Unassembled WGS sequence"/>
</dbReference>
<evidence type="ECO:0000256" key="2">
    <source>
        <dbReference type="ARBA" id="ARBA00022475"/>
    </source>
</evidence>
<feature type="transmembrane region" description="Helical" evidence="6">
    <location>
        <begin position="89"/>
        <end position="111"/>
    </location>
</feature>
<dbReference type="InterPro" id="IPR002797">
    <property type="entry name" value="Polysacc_synth"/>
</dbReference>
<feature type="transmembrane region" description="Helical" evidence="6">
    <location>
        <begin position="58"/>
        <end position="77"/>
    </location>
</feature>
<keyword evidence="5 6" id="KW-0472">Membrane</keyword>
<feature type="transmembrane region" description="Helical" evidence="6">
    <location>
        <begin position="217"/>
        <end position="238"/>
    </location>
</feature>
<keyword evidence="2" id="KW-1003">Cell membrane</keyword>
<dbReference type="RefSeq" id="WP_259866497.1">
    <property type="nucleotide sequence ID" value="NZ_JAMQJZ010000003.1"/>
</dbReference>
<feature type="transmembrane region" description="Helical" evidence="6">
    <location>
        <begin position="332"/>
        <end position="353"/>
    </location>
</feature>
<comment type="caution">
    <text evidence="7">The sequence shown here is derived from an EMBL/GenBank/DDBJ whole genome shotgun (WGS) entry which is preliminary data.</text>
</comment>